<dbReference type="GO" id="GO:0031251">
    <property type="term" value="C:PAN complex"/>
    <property type="evidence" value="ECO:0007669"/>
    <property type="project" value="TreeGrafter"/>
</dbReference>
<dbReference type="InterPro" id="IPR050785">
    <property type="entry name" value="PAN2-PAN3_catalytic_subunit"/>
</dbReference>
<reference evidence="2 3" key="2">
    <citation type="journal article" date="2019" name="G3 (Bethesda)">
        <title>Hybrid Assembly of the Genome of the Entomopathogenic Nematode Steinernema carpocapsae Identifies the X-Chromosome.</title>
        <authorList>
            <person name="Serra L."/>
            <person name="Macchietto M."/>
            <person name="Macias-Munoz A."/>
            <person name="McGill C.J."/>
            <person name="Rodriguez I.M."/>
            <person name="Rodriguez B."/>
            <person name="Murad R."/>
            <person name="Mortazavi A."/>
        </authorList>
    </citation>
    <scope>NUCLEOTIDE SEQUENCE [LARGE SCALE GENOMIC DNA]</scope>
    <source>
        <strain evidence="2 3">ALL</strain>
    </source>
</reference>
<dbReference type="InterPro" id="IPR028881">
    <property type="entry name" value="PAN2_UCH_dom"/>
</dbReference>
<dbReference type="PANTHER" id="PTHR15728">
    <property type="entry name" value="DEADENYLATION COMPLEX CATALYTIC SUBUNIT PAN2"/>
    <property type="match status" value="1"/>
</dbReference>
<dbReference type="InterPro" id="IPR012337">
    <property type="entry name" value="RNaseH-like_sf"/>
</dbReference>
<dbReference type="InterPro" id="IPR013520">
    <property type="entry name" value="Ribonucl_H"/>
</dbReference>
<proteinExistence type="predicted"/>
<evidence type="ECO:0000313" key="3">
    <source>
        <dbReference type="Proteomes" id="UP000298663"/>
    </source>
</evidence>
<sequence length="807" mass="91434">MGISNQITRVFGGHELEDSSAIKEPDVINDRTYESMRMVQFIGYSRNPRAHTPLAGYNIIPYGNVLHNQMIRNMQNQEQQENMMLAGYATSARALSTPKSTPVKPMEIPKYYLNNQTNAAKNGFMNKSDKILIKNDISMPYAGSIIMAFYHVLPIRNVFLQHVCFDEHCLTCQIGFLYRVLSDKQTHYDSLDQPKTCPTVSIALVTQSLKTIKEANQIERVRTGKDGSSKFCEVAQKFIHFLVSHLQKEQDEFNSHRENIAETLGTFLKMDHEDNSRCLSCYSDSSDISSRTSSVIMKLIYPQQVGIHLEEKTTSLSFCHLIEQSILRKGQPAVGTCNHCDVFAEASMTRRVRQLPPVLLIDTDISNPEAQSFWRSQLKQIERKPNPLLAHGAFESRSPGRKPCRYGVDCRTINCHFHHPENDTYLSPTTGSPALRTTQSLPDLREWSHYLAPVIYVSCNKGLCTVSETYTGETNTVVYHLKSAVMSIGSPTADAHEEEDLIPTHLVTLVCTGARGGTPSEHLKNWVILNNETGAKIDEHKALNLDMRWKRPVMLTYVQIEHPAIKNLTEKRATIPKEVFWCGGNLATGDNSEVAKINIQNIPGEGDLVAFDAEFIQKGTCEDDKEQRAARVSCIDANGRILIDDYIQIANSNVYDYLTKFSGIVDEDLDPLKTTRYLTTQKYTYMKILCLVEQKVTFVGHGLDNDWTTLKLFPPPSQTRDTVYMFYQPSRLLSLSFLAWYFFGERIQQNEHCSVEDARMALRLYRHYTELDEKNQIAETIKTVYESAAKTNYKVPGDGSSPPPPEI</sequence>
<dbReference type="GO" id="GO:0004535">
    <property type="term" value="F:poly(A)-specific ribonuclease activity"/>
    <property type="evidence" value="ECO:0007669"/>
    <property type="project" value="TreeGrafter"/>
</dbReference>
<evidence type="ECO:0000313" key="2">
    <source>
        <dbReference type="EMBL" id="TKR78098.1"/>
    </source>
</evidence>
<gene>
    <name evidence="2" type="ORF">L596_018960</name>
</gene>
<dbReference type="AlphaFoldDB" id="A0A4U5N6F0"/>
<protein>
    <recommendedName>
        <fullName evidence="1">USP domain-containing protein</fullName>
    </recommendedName>
</protein>
<dbReference type="InterPro" id="IPR028889">
    <property type="entry name" value="USP"/>
</dbReference>
<keyword evidence="3" id="KW-1185">Reference proteome</keyword>
<dbReference type="InterPro" id="IPR038765">
    <property type="entry name" value="Papain-like_cys_pep_sf"/>
</dbReference>
<dbReference type="Proteomes" id="UP000298663">
    <property type="component" value="Unassembled WGS sequence"/>
</dbReference>
<name>A0A4U5N6F0_STECR</name>
<dbReference type="SUPFAM" id="SSF54001">
    <property type="entry name" value="Cysteine proteinases"/>
    <property type="match status" value="1"/>
</dbReference>
<dbReference type="InterPro" id="IPR036397">
    <property type="entry name" value="RNaseH_sf"/>
</dbReference>
<dbReference type="GO" id="GO:0000289">
    <property type="term" value="P:nuclear-transcribed mRNA poly(A) tail shortening"/>
    <property type="evidence" value="ECO:0007669"/>
    <property type="project" value="TreeGrafter"/>
</dbReference>
<dbReference type="STRING" id="34508.A0A4U5N6F0"/>
<dbReference type="Pfam" id="PF00929">
    <property type="entry name" value="RNase_T"/>
    <property type="match status" value="1"/>
</dbReference>
<dbReference type="Gene3D" id="3.30.420.10">
    <property type="entry name" value="Ribonuclease H-like superfamily/Ribonuclease H"/>
    <property type="match status" value="1"/>
</dbReference>
<dbReference type="OrthoDB" id="16516at2759"/>
<dbReference type="PANTHER" id="PTHR15728:SF0">
    <property type="entry name" value="PAN2-PAN3 DEADENYLATION COMPLEX CATALYTIC SUBUNIT PAN2"/>
    <property type="match status" value="1"/>
</dbReference>
<dbReference type="GO" id="GO:0000932">
    <property type="term" value="C:P-body"/>
    <property type="evidence" value="ECO:0007669"/>
    <property type="project" value="TreeGrafter"/>
</dbReference>
<dbReference type="GO" id="GO:0003676">
    <property type="term" value="F:nucleic acid binding"/>
    <property type="evidence" value="ECO:0007669"/>
    <property type="project" value="InterPro"/>
</dbReference>
<dbReference type="Gene3D" id="3.90.70.10">
    <property type="entry name" value="Cysteine proteinases"/>
    <property type="match status" value="1"/>
</dbReference>
<accession>A0A4U5N6F0</accession>
<reference evidence="2 3" key="1">
    <citation type="journal article" date="2015" name="Genome Biol.">
        <title>Comparative genomics of Steinernema reveals deeply conserved gene regulatory networks.</title>
        <authorList>
            <person name="Dillman A.R."/>
            <person name="Macchietto M."/>
            <person name="Porter C.F."/>
            <person name="Rogers A."/>
            <person name="Williams B."/>
            <person name="Antoshechkin I."/>
            <person name="Lee M.M."/>
            <person name="Goodwin Z."/>
            <person name="Lu X."/>
            <person name="Lewis E.E."/>
            <person name="Goodrich-Blair H."/>
            <person name="Stock S.P."/>
            <person name="Adams B.J."/>
            <person name="Sternberg P.W."/>
            <person name="Mortazavi A."/>
        </authorList>
    </citation>
    <scope>NUCLEOTIDE SEQUENCE [LARGE SCALE GENOMIC DNA]</scope>
    <source>
        <strain evidence="2 3">ALL</strain>
    </source>
</reference>
<comment type="caution">
    <text evidence="2">The sequence shown here is derived from an EMBL/GenBank/DDBJ whole genome shotgun (WGS) entry which is preliminary data.</text>
</comment>
<dbReference type="SUPFAM" id="SSF53098">
    <property type="entry name" value="Ribonuclease H-like"/>
    <property type="match status" value="1"/>
</dbReference>
<organism evidence="2 3">
    <name type="scientific">Steinernema carpocapsae</name>
    <name type="common">Entomopathogenic nematode</name>
    <dbReference type="NCBI Taxonomy" id="34508"/>
    <lineage>
        <taxon>Eukaryota</taxon>
        <taxon>Metazoa</taxon>
        <taxon>Ecdysozoa</taxon>
        <taxon>Nematoda</taxon>
        <taxon>Chromadorea</taxon>
        <taxon>Rhabditida</taxon>
        <taxon>Tylenchina</taxon>
        <taxon>Panagrolaimomorpha</taxon>
        <taxon>Strongyloidoidea</taxon>
        <taxon>Steinernematidae</taxon>
        <taxon>Steinernema</taxon>
    </lineage>
</organism>
<dbReference type="SMART" id="SM00479">
    <property type="entry name" value="EXOIII"/>
    <property type="match status" value="1"/>
</dbReference>
<dbReference type="EMBL" id="AZBU02000005">
    <property type="protein sequence ID" value="TKR78098.1"/>
    <property type="molecule type" value="Genomic_DNA"/>
</dbReference>
<dbReference type="PROSITE" id="PS50235">
    <property type="entry name" value="USP_3"/>
    <property type="match status" value="1"/>
</dbReference>
<feature type="domain" description="USP" evidence="1">
    <location>
        <begin position="131"/>
        <end position="560"/>
    </location>
</feature>
<evidence type="ECO:0000259" key="1">
    <source>
        <dbReference type="PROSITE" id="PS50235"/>
    </source>
</evidence>
<dbReference type="Pfam" id="PF13423">
    <property type="entry name" value="UCH_1"/>
    <property type="match status" value="1"/>
</dbReference>